<dbReference type="AlphaFoldDB" id="A0A3B0ZZP4"/>
<evidence type="ECO:0000256" key="1">
    <source>
        <dbReference type="ARBA" id="ARBA00022723"/>
    </source>
</evidence>
<dbReference type="PANTHER" id="PTHR20854">
    <property type="entry name" value="INOSITOL MONOPHOSPHATASE"/>
    <property type="match status" value="1"/>
</dbReference>
<keyword evidence="1" id="KW-0479">Metal-binding</keyword>
<dbReference type="SUPFAM" id="SSF56655">
    <property type="entry name" value="Carbohydrate phosphatase"/>
    <property type="match status" value="1"/>
</dbReference>
<proteinExistence type="predicted"/>
<dbReference type="Gene3D" id="3.30.540.10">
    <property type="entry name" value="Fructose-1,6-Bisphosphatase, subunit A, domain 1"/>
    <property type="match status" value="1"/>
</dbReference>
<keyword evidence="2 4" id="KW-0378">Hydrolase</keyword>
<dbReference type="GO" id="GO:0007165">
    <property type="term" value="P:signal transduction"/>
    <property type="evidence" value="ECO:0007669"/>
    <property type="project" value="TreeGrafter"/>
</dbReference>
<dbReference type="InterPro" id="IPR020583">
    <property type="entry name" value="Inositol_monoP_metal-BS"/>
</dbReference>
<dbReference type="PROSITE" id="PS00629">
    <property type="entry name" value="IMP_1"/>
    <property type="match status" value="1"/>
</dbReference>
<dbReference type="GO" id="GO:0008934">
    <property type="term" value="F:inositol monophosphate 1-phosphatase activity"/>
    <property type="evidence" value="ECO:0007669"/>
    <property type="project" value="TreeGrafter"/>
</dbReference>
<reference evidence="4" key="1">
    <citation type="submission" date="2018-06" db="EMBL/GenBank/DDBJ databases">
        <authorList>
            <person name="Zhirakovskaya E."/>
        </authorList>
    </citation>
    <scope>NUCLEOTIDE SEQUENCE</scope>
</reference>
<keyword evidence="3" id="KW-0460">Magnesium</keyword>
<dbReference type="Gene3D" id="3.40.190.80">
    <property type="match status" value="1"/>
</dbReference>
<dbReference type="GO" id="GO:0046872">
    <property type="term" value="F:metal ion binding"/>
    <property type="evidence" value="ECO:0007669"/>
    <property type="project" value="UniProtKB-KW"/>
</dbReference>
<organism evidence="4">
    <name type="scientific">hydrothermal vent metagenome</name>
    <dbReference type="NCBI Taxonomy" id="652676"/>
    <lineage>
        <taxon>unclassified sequences</taxon>
        <taxon>metagenomes</taxon>
        <taxon>ecological metagenomes</taxon>
    </lineage>
</organism>
<dbReference type="EC" id="3.1.3.25" evidence="4"/>
<sequence length="264" mass="29418">MSLPNIEETQKIVIDAAIKELMPRFTHSAREYKADGSIVTEADRAVQQSIQEALIQRWPEYLFIGEEMTIEEQAVVLNTSRQGVWCLDPVDGTSNFASGVPFFAVSLSLLKDGEVLMGIIYDPIRDECFTAIKDKGSWLNDESLGQRMPKPPLAKGIGLVDLKRLPRELVLRLIDEKPYSSQRNIGSIALEWCWIAAGRGHVYLHGSQRIWDYGAAGLILHEAGGHSMTLEGEPVLSVSLEPRSAVAALNKDLFDEWVAWLIQS</sequence>
<name>A0A3B0ZZP4_9ZZZZ</name>
<dbReference type="CDD" id="cd01637">
    <property type="entry name" value="IMPase_like"/>
    <property type="match status" value="1"/>
</dbReference>
<dbReference type="PANTHER" id="PTHR20854:SF4">
    <property type="entry name" value="INOSITOL-1-MONOPHOSPHATASE-RELATED"/>
    <property type="match status" value="1"/>
</dbReference>
<evidence type="ECO:0000313" key="4">
    <source>
        <dbReference type="EMBL" id="VAW86066.1"/>
    </source>
</evidence>
<dbReference type="GO" id="GO:0006020">
    <property type="term" value="P:inositol metabolic process"/>
    <property type="evidence" value="ECO:0007669"/>
    <property type="project" value="TreeGrafter"/>
</dbReference>
<dbReference type="EMBL" id="UOFO01000086">
    <property type="protein sequence ID" value="VAW86066.1"/>
    <property type="molecule type" value="Genomic_DNA"/>
</dbReference>
<protein>
    <submittedName>
        <fullName evidence="4">Inositol-1-monophosphatase</fullName>
        <ecNumber evidence="4">3.1.3.25</ecNumber>
    </submittedName>
</protein>
<dbReference type="Pfam" id="PF00459">
    <property type="entry name" value="Inositol_P"/>
    <property type="match status" value="1"/>
</dbReference>
<gene>
    <name evidence="4" type="ORF">MNBD_GAMMA16-1682</name>
</gene>
<dbReference type="InterPro" id="IPR000760">
    <property type="entry name" value="Inositol_monophosphatase-like"/>
</dbReference>
<accession>A0A3B0ZZP4</accession>
<dbReference type="PRINTS" id="PR00377">
    <property type="entry name" value="IMPHPHTASES"/>
</dbReference>
<evidence type="ECO:0000256" key="3">
    <source>
        <dbReference type="ARBA" id="ARBA00022842"/>
    </source>
</evidence>
<evidence type="ECO:0000256" key="2">
    <source>
        <dbReference type="ARBA" id="ARBA00022801"/>
    </source>
</evidence>